<protein>
    <submittedName>
        <fullName evidence="1">Head to tail adaptor</fullName>
    </submittedName>
</protein>
<dbReference type="EMBL" id="BK015199">
    <property type="protein sequence ID" value="DAD95688.1"/>
    <property type="molecule type" value="Genomic_DNA"/>
</dbReference>
<evidence type="ECO:0000313" key="1">
    <source>
        <dbReference type="EMBL" id="DAD95688.1"/>
    </source>
</evidence>
<name>A0A8S5NN77_9CAUD</name>
<dbReference type="Pfam" id="PF24829">
    <property type="entry name" value="Phage_connect_2"/>
    <property type="match status" value="1"/>
</dbReference>
<accession>A0A8S5NN77</accession>
<sequence length="100" mass="10870">MAVGDEYLASVRHSVRLSSTVHDGELTDLINAARADLVLGGVLEEKANDESDPLIKKAVTTYVKAEFGLDNEDADRLRASYKEQRNGLTLSDSYIAAEEG</sequence>
<reference evidence="1" key="1">
    <citation type="journal article" date="2021" name="Proc. Natl. Acad. Sci. U.S.A.">
        <title>A Catalog of Tens of Thousands of Viruses from Human Metagenomes Reveals Hidden Associations with Chronic Diseases.</title>
        <authorList>
            <person name="Tisza M.J."/>
            <person name="Buck C.B."/>
        </authorList>
    </citation>
    <scope>NUCLEOTIDE SEQUENCE</scope>
    <source>
        <strain evidence="1">CtkOm7</strain>
    </source>
</reference>
<dbReference type="InterPro" id="IPR056951">
    <property type="entry name" value="Phage_connect_2"/>
</dbReference>
<organism evidence="1">
    <name type="scientific">Myoviridae sp. ctkOm7</name>
    <dbReference type="NCBI Taxonomy" id="2826690"/>
    <lineage>
        <taxon>Viruses</taxon>
        <taxon>Duplodnaviria</taxon>
        <taxon>Heunggongvirae</taxon>
        <taxon>Uroviricota</taxon>
        <taxon>Caudoviricetes</taxon>
    </lineage>
</organism>
<proteinExistence type="predicted"/>